<evidence type="ECO:0000313" key="2">
    <source>
        <dbReference type="Proteomes" id="UP001062846"/>
    </source>
</evidence>
<dbReference type="EMBL" id="CM046391">
    <property type="protein sequence ID" value="KAI8560077.1"/>
    <property type="molecule type" value="Genomic_DNA"/>
</dbReference>
<reference evidence="1" key="1">
    <citation type="submission" date="2022-02" db="EMBL/GenBank/DDBJ databases">
        <title>Plant Genome Project.</title>
        <authorList>
            <person name="Zhang R.-G."/>
        </authorList>
    </citation>
    <scope>NUCLEOTIDE SEQUENCE</scope>
    <source>
        <strain evidence="1">AT1</strain>
    </source>
</reference>
<protein>
    <submittedName>
        <fullName evidence="1">Uncharacterized protein</fullName>
    </submittedName>
</protein>
<gene>
    <name evidence="1" type="ORF">RHMOL_Rhmol04G0227200</name>
</gene>
<proteinExistence type="predicted"/>
<accession>A0ACC0P347</accession>
<name>A0ACC0P347_RHOML</name>
<dbReference type="Proteomes" id="UP001062846">
    <property type="component" value="Chromosome 4"/>
</dbReference>
<sequence length="80" mass="8858">MYFSLNNLKAIQKASFITTLILQTSTTSYNLFLAPQQFSLTPEEEDDIVIDTDTHAPAVEACAFSLVGKVLSKRRFSKAA</sequence>
<evidence type="ECO:0000313" key="1">
    <source>
        <dbReference type="EMBL" id="KAI8560077.1"/>
    </source>
</evidence>
<organism evidence="1 2">
    <name type="scientific">Rhododendron molle</name>
    <name type="common">Chinese azalea</name>
    <name type="synonym">Azalea mollis</name>
    <dbReference type="NCBI Taxonomy" id="49168"/>
    <lineage>
        <taxon>Eukaryota</taxon>
        <taxon>Viridiplantae</taxon>
        <taxon>Streptophyta</taxon>
        <taxon>Embryophyta</taxon>
        <taxon>Tracheophyta</taxon>
        <taxon>Spermatophyta</taxon>
        <taxon>Magnoliopsida</taxon>
        <taxon>eudicotyledons</taxon>
        <taxon>Gunneridae</taxon>
        <taxon>Pentapetalae</taxon>
        <taxon>asterids</taxon>
        <taxon>Ericales</taxon>
        <taxon>Ericaceae</taxon>
        <taxon>Ericoideae</taxon>
        <taxon>Rhodoreae</taxon>
        <taxon>Rhododendron</taxon>
    </lineage>
</organism>
<comment type="caution">
    <text evidence="1">The sequence shown here is derived from an EMBL/GenBank/DDBJ whole genome shotgun (WGS) entry which is preliminary data.</text>
</comment>
<keyword evidence="2" id="KW-1185">Reference proteome</keyword>